<protein>
    <submittedName>
        <fullName evidence="1">Uncharacterized protein</fullName>
    </submittedName>
</protein>
<gene>
    <name evidence="1" type="ORF">ENL48_01255</name>
</gene>
<dbReference type="EMBL" id="DRUC01000022">
    <property type="protein sequence ID" value="HHF47865.1"/>
    <property type="molecule type" value="Genomic_DNA"/>
</dbReference>
<dbReference type="AlphaFoldDB" id="A0A7J3TGG5"/>
<name>A0A7J3TGG5_9EURY</name>
<sequence>MKHVVTINMGSRGKHAGADPPGFEPGIYGYKGWCRLTEGAVLMAVEARKELLGAPKVEDYLSEEEDFTLAAYRLPCGLDGDTTFYSELVFVYTDFLEQERFDRIAEQMGEQSFFRYVNYYENMFSRSVYVIARRYKGFIRARKVGRNTFVAPAVGRARYITPLVYFADFIRERIDGFMHRFFSHWRKRRDHRIHRIFKETVKLCYVPDGLSAFDIFSSRFLLYYYIIESRIKDLKEGSAISENVYRTARSLLAILKTCLRHLKALMEPFLKERMVEAALKMLNERFGRNIFIAIRLVIRYLRSHEPPWIERLRKSTEKMLEELSQAEVIKEPSRVIPGRDALT</sequence>
<proteinExistence type="predicted"/>
<evidence type="ECO:0000313" key="1">
    <source>
        <dbReference type="EMBL" id="HHF47865.1"/>
    </source>
</evidence>
<accession>A0A7J3TGG5</accession>
<reference evidence="1" key="1">
    <citation type="journal article" date="2020" name="mSystems">
        <title>Genome- and Community-Level Interaction Insights into Carbon Utilization and Element Cycling Functions of Hydrothermarchaeota in Hydrothermal Sediment.</title>
        <authorList>
            <person name="Zhou Z."/>
            <person name="Liu Y."/>
            <person name="Xu W."/>
            <person name="Pan J."/>
            <person name="Luo Z.H."/>
            <person name="Li M."/>
        </authorList>
    </citation>
    <scope>NUCLEOTIDE SEQUENCE [LARGE SCALE GENOMIC DNA]</scope>
    <source>
        <strain evidence="1">SpSt-10</strain>
    </source>
</reference>
<organism evidence="1">
    <name type="scientific">Geoglobus ahangari</name>
    <dbReference type="NCBI Taxonomy" id="113653"/>
    <lineage>
        <taxon>Archaea</taxon>
        <taxon>Methanobacteriati</taxon>
        <taxon>Methanobacteriota</taxon>
        <taxon>Archaeoglobi</taxon>
        <taxon>Archaeoglobales</taxon>
        <taxon>Archaeoglobaceae</taxon>
        <taxon>Geoglobus</taxon>
    </lineage>
</organism>
<comment type="caution">
    <text evidence="1">The sequence shown here is derived from an EMBL/GenBank/DDBJ whole genome shotgun (WGS) entry which is preliminary data.</text>
</comment>